<organism evidence="1 2">
    <name type="scientific">Stieleria maiorica</name>
    <dbReference type="NCBI Taxonomy" id="2795974"/>
    <lineage>
        <taxon>Bacteria</taxon>
        <taxon>Pseudomonadati</taxon>
        <taxon>Planctomycetota</taxon>
        <taxon>Planctomycetia</taxon>
        <taxon>Pirellulales</taxon>
        <taxon>Pirellulaceae</taxon>
        <taxon>Stieleria</taxon>
    </lineage>
</organism>
<evidence type="ECO:0000313" key="1">
    <source>
        <dbReference type="EMBL" id="QEG02413.1"/>
    </source>
</evidence>
<protein>
    <recommendedName>
        <fullName evidence="3">DUF1552 domain-containing protein</fullName>
    </recommendedName>
</protein>
<evidence type="ECO:0008006" key="3">
    <source>
        <dbReference type="Google" id="ProtNLM"/>
    </source>
</evidence>
<sequence length="389" mass="43415">MRMVCIGYNYGINPDAFFPSEAGKNYTATRYLKPFMDMRDRFTVFSNLDHPGVKGGHAAVHAFLSGVLANQAKDRPGRNVSVDQMAADHVGSDTRFASLQLDIGGAKSIKSWTRMSWTRNGVPAPPITDLRQVFDGLFQETSESQKKRLARSNKLNSSILDVVMDDAALLKKRLNPKDLDKLDEYFTSIREVEKRLNMSEDWLNTAKPVVDFRLPDPMPIHFVEKVPLYYELIKLALQTDSTRVVSYAISEWDGSSGIDGVDQGYHTLTHHGRDETRLSQLRKVEDFLAKAQADFIRSLDAVKVEEGRSLLDQTMVLSGSGMGNASSHSNVKLPLMLAGGGFRHGEHKVYSAKEHSKTPACNLYLTMLQRFGLEVDQFGTSTGTLDNFS</sequence>
<reference evidence="1 2" key="1">
    <citation type="submission" date="2019-02" db="EMBL/GenBank/DDBJ databases">
        <title>Planctomycetal bacteria perform biofilm scaping via a novel small molecule.</title>
        <authorList>
            <person name="Jeske O."/>
            <person name="Boedeker C."/>
            <person name="Wiegand S."/>
            <person name="Breitling P."/>
            <person name="Kallscheuer N."/>
            <person name="Jogler M."/>
            <person name="Rohde M."/>
            <person name="Petersen J."/>
            <person name="Medema M.H."/>
            <person name="Surup F."/>
            <person name="Jogler C."/>
        </authorList>
    </citation>
    <scope>NUCLEOTIDE SEQUENCE [LARGE SCALE GENOMIC DNA]</scope>
    <source>
        <strain evidence="1 2">Mal15</strain>
    </source>
</reference>
<dbReference type="InterPro" id="IPR011447">
    <property type="entry name" value="DUF1552"/>
</dbReference>
<dbReference type="Pfam" id="PF07586">
    <property type="entry name" value="HXXSHH"/>
    <property type="match status" value="1"/>
</dbReference>
<accession>A0A5B9MM83</accession>
<dbReference type="Proteomes" id="UP000321353">
    <property type="component" value="Chromosome"/>
</dbReference>
<keyword evidence="2" id="KW-1185">Reference proteome</keyword>
<evidence type="ECO:0000313" key="2">
    <source>
        <dbReference type="Proteomes" id="UP000321353"/>
    </source>
</evidence>
<dbReference type="EMBL" id="CP036264">
    <property type="protein sequence ID" value="QEG02413.1"/>
    <property type="molecule type" value="Genomic_DNA"/>
</dbReference>
<gene>
    <name evidence="1" type="ORF">Mal15_65340</name>
</gene>
<dbReference type="AlphaFoldDB" id="A0A5B9MM83"/>
<proteinExistence type="predicted"/>
<name>A0A5B9MM83_9BACT</name>
<dbReference type="KEGG" id="smam:Mal15_65340"/>